<sequence length="143" mass="16198">MANEIIPRNASLFDMTPFDFLGNAGRSFFDGFKENLVKTDIFETEAAYNVEAELPGIPKENIHIDYSKGVLTIEGAHQTESEATDDKGKVVRSERSYNSVKRQFLIDNVKEDEIKATYQDGILKVTLPKTEERLARKKTIPIE</sequence>
<evidence type="ECO:0000259" key="3">
    <source>
        <dbReference type="PROSITE" id="PS01031"/>
    </source>
</evidence>
<organism evidence="4 5">
    <name type="scientific">Candidatus Enterococcus lowellii</name>
    <dbReference type="NCBI Taxonomy" id="2230877"/>
    <lineage>
        <taxon>Bacteria</taxon>
        <taxon>Bacillati</taxon>
        <taxon>Bacillota</taxon>
        <taxon>Bacilli</taxon>
        <taxon>Lactobacillales</taxon>
        <taxon>Enterococcaceae</taxon>
        <taxon>Enterococcus</taxon>
    </lineage>
</organism>
<comment type="similarity">
    <text evidence="1 2">Belongs to the small heat shock protein (HSP20) family.</text>
</comment>
<reference evidence="4 5" key="1">
    <citation type="submission" date="2021-03" db="EMBL/GenBank/DDBJ databases">
        <authorList>
            <person name="Gilmore M.S."/>
            <person name="Schwartzman J."/>
            <person name="Van Tyne D."/>
            <person name="Martin M."/>
            <person name="Earl A.M."/>
            <person name="Manson A.L."/>
            <person name="Straub T."/>
            <person name="Salamzade R."/>
            <person name="Saavedra J."/>
            <person name="Lebreton F."/>
            <person name="Prichula J."/>
            <person name="Schaufler K."/>
            <person name="Gaca A."/>
            <person name="Sgardioli B."/>
            <person name="Wagenaar J."/>
            <person name="Strong T."/>
        </authorList>
    </citation>
    <scope>NUCLEOTIDE SEQUENCE [LARGE SCALE GENOMIC DNA]</scope>
    <source>
        <strain evidence="4 5">DIV2402</strain>
    </source>
</reference>
<dbReference type="InterPro" id="IPR002068">
    <property type="entry name" value="A-crystallin/Hsp20_dom"/>
</dbReference>
<dbReference type="EMBL" id="CP147251">
    <property type="protein sequence ID" value="WYJ76860.1"/>
    <property type="molecule type" value="Genomic_DNA"/>
</dbReference>
<dbReference type="CDD" id="cd06471">
    <property type="entry name" value="ACD_LpsHSP_like"/>
    <property type="match status" value="1"/>
</dbReference>
<gene>
    <name evidence="4" type="ORF">DOK78_001497</name>
</gene>
<dbReference type="Gene3D" id="2.60.40.790">
    <property type="match status" value="1"/>
</dbReference>
<feature type="domain" description="SHSP" evidence="3">
    <location>
        <begin position="30"/>
        <end position="143"/>
    </location>
</feature>
<evidence type="ECO:0000313" key="4">
    <source>
        <dbReference type="EMBL" id="WYJ76860.1"/>
    </source>
</evidence>
<evidence type="ECO:0000256" key="1">
    <source>
        <dbReference type="PROSITE-ProRule" id="PRU00285"/>
    </source>
</evidence>
<keyword evidence="5" id="KW-1185">Reference proteome</keyword>
<dbReference type="Proteomes" id="UP000664701">
    <property type="component" value="Chromosome"/>
</dbReference>
<dbReference type="InterPro" id="IPR008978">
    <property type="entry name" value="HSP20-like_chaperone"/>
</dbReference>
<dbReference type="PANTHER" id="PTHR11527">
    <property type="entry name" value="HEAT-SHOCK PROTEIN 20 FAMILY MEMBER"/>
    <property type="match status" value="1"/>
</dbReference>
<evidence type="ECO:0000256" key="2">
    <source>
        <dbReference type="RuleBase" id="RU003616"/>
    </source>
</evidence>
<dbReference type="RefSeq" id="WP_207940952.1">
    <property type="nucleotide sequence ID" value="NZ_CP147251.1"/>
</dbReference>
<dbReference type="PROSITE" id="PS01031">
    <property type="entry name" value="SHSP"/>
    <property type="match status" value="1"/>
</dbReference>
<evidence type="ECO:0000313" key="5">
    <source>
        <dbReference type="Proteomes" id="UP000664701"/>
    </source>
</evidence>
<protein>
    <submittedName>
        <fullName evidence="4">Hsp20-like protein</fullName>
    </submittedName>
</protein>
<dbReference type="Pfam" id="PF00011">
    <property type="entry name" value="HSP20"/>
    <property type="match status" value="1"/>
</dbReference>
<proteinExistence type="inferred from homology"/>
<dbReference type="SUPFAM" id="SSF49764">
    <property type="entry name" value="HSP20-like chaperones"/>
    <property type="match status" value="1"/>
</dbReference>
<reference evidence="4 5" key="2">
    <citation type="submission" date="2024-03" db="EMBL/GenBank/DDBJ databases">
        <title>The Genome Sequence of Enterococcus sp. DIV2402.</title>
        <authorList>
            <consortium name="The Broad Institute Genomics Platform"/>
            <consortium name="The Broad Institute Microbial Omics Core"/>
            <consortium name="The Broad Institute Genomic Center for Infectious Diseases"/>
            <person name="Earl A."/>
            <person name="Manson A."/>
            <person name="Gilmore M."/>
            <person name="Schwartman J."/>
            <person name="Shea T."/>
            <person name="Abouelleil A."/>
            <person name="Cao P."/>
            <person name="Chapman S."/>
            <person name="Cusick C."/>
            <person name="Young S."/>
            <person name="Neafsey D."/>
            <person name="Nusbaum C."/>
            <person name="Birren B."/>
        </authorList>
    </citation>
    <scope>NUCLEOTIDE SEQUENCE [LARGE SCALE GENOMIC DNA]</scope>
    <source>
        <strain evidence="4 5">DIV2402</strain>
    </source>
</reference>
<dbReference type="InterPro" id="IPR031107">
    <property type="entry name" value="Small_HSP"/>
</dbReference>
<name>A0ABZ2SM00_9ENTE</name>
<accession>A0ABZ2SM00</accession>